<evidence type="ECO:0000256" key="4">
    <source>
        <dbReference type="ARBA" id="ARBA00022777"/>
    </source>
</evidence>
<evidence type="ECO:0000256" key="6">
    <source>
        <dbReference type="PROSITE-ProRule" id="PRU10141"/>
    </source>
</evidence>
<dbReference type="Gene3D" id="1.25.40.10">
    <property type="entry name" value="Tetratricopeptide repeat domain"/>
    <property type="match status" value="1"/>
</dbReference>
<feature type="region of interest" description="Disordered" evidence="7">
    <location>
        <begin position="551"/>
        <end position="570"/>
    </location>
</feature>
<proteinExistence type="predicted"/>
<dbReference type="InterPro" id="IPR008271">
    <property type="entry name" value="Ser/Thr_kinase_AS"/>
</dbReference>
<dbReference type="InterPro" id="IPR017441">
    <property type="entry name" value="Protein_kinase_ATP_BS"/>
</dbReference>
<sequence>MEILSSNDTEENESTTAEEMTADQIRKLANQHFAAHDFDTALPLYEYAVDLARKEMKAAFAKDAPEDEWAVGGGVDVEDKEPPLVIHLCNKSACLYKMEMYEEAMGDAKEAVEVSGGKNIKAYFRLARTQIALHLYTDAISNLETALEQVVQQQQEQDEDPKEATTTEEESKSTKEILSLQKQELHKLLELSKRKKEAYDKLPPSQKNTQPTVITSIKLEPRKPSIREFNIQQTKQLGAGNFSRIIVTTHKTTQETFALKIIEKKKCESLAKRQHPNVYNEVKMERRVLTERITPKEGTGHCRVVRCYHAFQDYTCLYFLMDLYVECGDLWSTMRYKDKMVGTHPSLIKVYISEILDAVEHLHSHGIVHRDLKPENVILNDRGHIIVVDFGTAKDLVYTDLNGPEFVGTADFMSPEAVKGTSGEEEVENQKSNNILGADHTTDLWALGAVLYHLHVGTTPFVSPSPYLTFLKIQRGNLYRPLAIADDDAWDLMTKLLKVNPKERLGADCFEVVANDDDDGGSGDDEHLKPNKIVKHRNGYDVIRNHPYFSGRKKKSENDDKNEMECDGDKKKENVVDVTNEPVPIPSLRDLCIRSCAELVRQDSLNLDIENDHPPGDGSCHDMLRLNKPDQRCVMHVLDRLRILSEPRVYRRFFKKRQEWRLNRIRPESRDFVGLTQMLDRQGNLPSEDDEEGNQLLVLPEPVKIVHLMNPLLVRELNEGCTDEAQRKEWIKELKDCIRAINRMRPKAVWVSGFVDPSCRKLIAKVNESIPVIMNDGSEFFSAWVNGAQGLFIQSSNFMDRKEEPSCSSDYQGVDQLSWIRQELEQSRMSRHHTFVFADCDPMTLPTHLIKRFARGRTLCVFGPSSKPTFKIDNIYDGEGNVKVSTDTENDDNACSEEGGDDDDDDYSVDSTDSDKGKVSHSMSIVGGKDSGLYCITLADQAKWTWEEVSL</sequence>
<dbReference type="SUPFAM" id="SSF56112">
    <property type="entry name" value="Protein kinase-like (PK-like)"/>
    <property type="match status" value="1"/>
</dbReference>
<name>A0A7S4V1H4_9STRA</name>
<accession>A0A7S4V1H4</accession>
<dbReference type="InterPro" id="IPR011990">
    <property type="entry name" value="TPR-like_helical_dom_sf"/>
</dbReference>
<dbReference type="PROSITE" id="PS00107">
    <property type="entry name" value="PROTEIN_KINASE_ATP"/>
    <property type="match status" value="1"/>
</dbReference>
<protein>
    <recommendedName>
        <fullName evidence="8">Protein kinase domain-containing protein</fullName>
    </recommendedName>
</protein>
<evidence type="ECO:0000256" key="1">
    <source>
        <dbReference type="ARBA" id="ARBA00022527"/>
    </source>
</evidence>
<dbReference type="PANTHER" id="PTHR24353:SF37">
    <property type="entry name" value="CAMP-DEPENDENT PROTEIN KINASE CATALYTIC SUBUNIT PRKX"/>
    <property type="match status" value="1"/>
</dbReference>
<dbReference type="GO" id="GO:0005952">
    <property type="term" value="C:cAMP-dependent protein kinase complex"/>
    <property type="evidence" value="ECO:0007669"/>
    <property type="project" value="TreeGrafter"/>
</dbReference>
<dbReference type="SMART" id="SM00028">
    <property type="entry name" value="TPR"/>
    <property type="match status" value="3"/>
</dbReference>
<dbReference type="SUPFAM" id="SSF48452">
    <property type="entry name" value="TPR-like"/>
    <property type="match status" value="1"/>
</dbReference>
<dbReference type="Pfam" id="PF00069">
    <property type="entry name" value="Pkinase"/>
    <property type="match status" value="1"/>
</dbReference>
<gene>
    <name evidence="9" type="ORF">DBRI00130_LOCUS12154</name>
</gene>
<dbReference type="PROSITE" id="PS00108">
    <property type="entry name" value="PROTEIN_KINASE_ST"/>
    <property type="match status" value="1"/>
</dbReference>
<keyword evidence="4" id="KW-0418">Kinase</keyword>
<feature type="domain" description="Protein kinase" evidence="8">
    <location>
        <begin position="231"/>
        <end position="549"/>
    </location>
</feature>
<dbReference type="EMBL" id="HBNS01015128">
    <property type="protein sequence ID" value="CAE4601927.1"/>
    <property type="molecule type" value="Transcribed_RNA"/>
</dbReference>
<dbReference type="Gene3D" id="3.30.200.20">
    <property type="entry name" value="Phosphorylase Kinase, domain 1"/>
    <property type="match status" value="1"/>
</dbReference>
<dbReference type="Gene3D" id="1.10.510.10">
    <property type="entry name" value="Transferase(Phosphotransferase) domain 1"/>
    <property type="match status" value="1"/>
</dbReference>
<feature type="compositionally biased region" description="Basic and acidic residues" evidence="7">
    <location>
        <begin position="556"/>
        <end position="570"/>
    </location>
</feature>
<dbReference type="SMART" id="SM00220">
    <property type="entry name" value="S_TKc"/>
    <property type="match status" value="1"/>
</dbReference>
<dbReference type="InterPro" id="IPR011009">
    <property type="entry name" value="Kinase-like_dom_sf"/>
</dbReference>
<keyword evidence="3 6" id="KW-0547">Nucleotide-binding</keyword>
<evidence type="ECO:0000256" key="3">
    <source>
        <dbReference type="ARBA" id="ARBA00022741"/>
    </source>
</evidence>
<feature type="compositionally biased region" description="Acidic residues" evidence="7">
    <location>
        <begin position="888"/>
        <end position="908"/>
    </location>
</feature>
<evidence type="ECO:0000256" key="2">
    <source>
        <dbReference type="ARBA" id="ARBA00022679"/>
    </source>
</evidence>
<evidence type="ECO:0000313" key="9">
    <source>
        <dbReference type="EMBL" id="CAE4601927.1"/>
    </source>
</evidence>
<dbReference type="GO" id="GO:0004691">
    <property type="term" value="F:cAMP-dependent protein kinase activity"/>
    <property type="evidence" value="ECO:0007669"/>
    <property type="project" value="TreeGrafter"/>
</dbReference>
<feature type="region of interest" description="Disordered" evidence="7">
    <location>
        <begin position="883"/>
        <end position="922"/>
    </location>
</feature>
<dbReference type="AlphaFoldDB" id="A0A7S4V1H4"/>
<feature type="region of interest" description="Disordered" evidence="7">
    <location>
        <begin position="1"/>
        <end position="20"/>
    </location>
</feature>
<feature type="binding site" evidence="6">
    <location>
        <position position="260"/>
    </location>
    <ligand>
        <name>ATP</name>
        <dbReference type="ChEBI" id="CHEBI:30616"/>
    </ligand>
</feature>
<dbReference type="InterPro" id="IPR019734">
    <property type="entry name" value="TPR_rpt"/>
</dbReference>
<feature type="region of interest" description="Disordered" evidence="7">
    <location>
        <begin position="151"/>
        <end position="176"/>
    </location>
</feature>
<evidence type="ECO:0000259" key="8">
    <source>
        <dbReference type="PROSITE" id="PS50011"/>
    </source>
</evidence>
<reference evidence="9" key="1">
    <citation type="submission" date="2021-01" db="EMBL/GenBank/DDBJ databases">
        <authorList>
            <person name="Corre E."/>
            <person name="Pelletier E."/>
            <person name="Niang G."/>
            <person name="Scheremetjew M."/>
            <person name="Finn R."/>
            <person name="Kale V."/>
            <person name="Holt S."/>
            <person name="Cochrane G."/>
            <person name="Meng A."/>
            <person name="Brown T."/>
            <person name="Cohen L."/>
        </authorList>
    </citation>
    <scope>NUCLEOTIDE SEQUENCE</scope>
    <source>
        <strain evidence="9">GSO104</strain>
    </source>
</reference>
<organism evidence="9">
    <name type="scientific">Ditylum brightwellii</name>
    <dbReference type="NCBI Taxonomy" id="49249"/>
    <lineage>
        <taxon>Eukaryota</taxon>
        <taxon>Sar</taxon>
        <taxon>Stramenopiles</taxon>
        <taxon>Ochrophyta</taxon>
        <taxon>Bacillariophyta</taxon>
        <taxon>Mediophyceae</taxon>
        <taxon>Lithodesmiophycidae</taxon>
        <taxon>Lithodesmiales</taxon>
        <taxon>Lithodesmiaceae</taxon>
        <taxon>Ditylum</taxon>
    </lineage>
</organism>
<keyword evidence="2" id="KW-0808">Transferase</keyword>
<dbReference type="PROSITE" id="PS50011">
    <property type="entry name" value="PROTEIN_KINASE_DOM"/>
    <property type="match status" value="1"/>
</dbReference>
<evidence type="ECO:0000256" key="7">
    <source>
        <dbReference type="SAM" id="MobiDB-lite"/>
    </source>
</evidence>
<evidence type="ECO:0000256" key="5">
    <source>
        <dbReference type="ARBA" id="ARBA00022840"/>
    </source>
</evidence>
<keyword evidence="1" id="KW-0723">Serine/threonine-protein kinase</keyword>
<dbReference type="InterPro" id="IPR000719">
    <property type="entry name" value="Prot_kinase_dom"/>
</dbReference>
<dbReference type="GO" id="GO:0005524">
    <property type="term" value="F:ATP binding"/>
    <property type="evidence" value="ECO:0007669"/>
    <property type="project" value="UniProtKB-UniRule"/>
</dbReference>
<feature type="compositionally biased region" description="Basic and acidic residues" evidence="7">
    <location>
        <begin position="162"/>
        <end position="175"/>
    </location>
</feature>
<dbReference type="PANTHER" id="PTHR24353">
    <property type="entry name" value="CYCLIC NUCLEOTIDE-DEPENDENT PROTEIN KINASE"/>
    <property type="match status" value="1"/>
</dbReference>
<keyword evidence="5 6" id="KW-0067">ATP-binding</keyword>